<proteinExistence type="predicted"/>
<evidence type="ECO:0000313" key="3">
    <source>
        <dbReference type="Proteomes" id="UP000078358"/>
    </source>
</evidence>
<feature type="transmembrane region" description="Helical" evidence="1">
    <location>
        <begin position="6"/>
        <end position="22"/>
    </location>
</feature>
<evidence type="ECO:0000256" key="1">
    <source>
        <dbReference type="SAM" id="Phobius"/>
    </source>
</evidence>
<name>A0A179CZX9_BIBTR</name>
<feature type="transmembrane region" description="Helical" evidence="1">
    <location>
        <begin position="34"/>
        <end position="55"/>
    </location>
</feature>
<dbReference type="InterPro" id="IPR010718">
    <property type="entry name" value="DUF1294"/>
</dbReference>
<feature type="transmembrane region" description="Helical" evidence="1">
    <location>
        <begin position="67"/>
        <end position="89"/>
    </location>
</feature>
<dbReference type="PATRIC" id="fig|1261658.3.peg.2204"/>
<gene>
    <name evidence="2" type="ORF">F480_11015</name>
</gene>
<organism evidence="2 3">
    <name type="scientific">Bibersteinia trehalosi Y31</name>
    <dbReference type="NCBI Taxonomy" id="1261658"/>
    <lineage>
        <taxon>Bacteria</taxon>
        <taxon>Pseudomonadati</taxon>
        <taxon>Pseudomonadota</taxon>
        <taxon>Gammaproteobacteria</taxon>
        <taxon>Pasteurellales</taxon>
        <taxon>Pasteurellaceae</taxon>
        <taxon>Bibersteinia</taxon>
    </lineage>
</organism>
<comment type="caution">
    <text evidence="2">The sequence shown here is derived from an EMBL/GenBank/DDBJ whole genome shotgun (WGS) entry which is preliminary data.</text>
</comment>
<accession>A0A179CZX9</accession>
<dbReference type="AlphaFoldDB" id="A0A179CZX9"/>
<reference evidence="2 3" key="1">
    <citation type="submission" date="2014-01" db="EMBL/GenBank/DDBJ databases">
        <authorList>
            <person name="Zuccon D."/>
        </authorList>
    </citation>
    <scope>NUCLEOTIDE SEQUENCE [LARGE SCALE GENOMIC DNA]</scope>
    <source>
        <strain evidence="2 3">Y31</strain>
    </source>
</reference>
<keyword evidence="1" id="KW-1133">Transmembrane helix</keyword>
<dbReference type="EMBL" id="JACI01000002">
    <property type="protein sequence ID" value="OAQ14841.1"/>
    <property type="molecule type" value="Genomic_DNA"/>
</dbReference>
<protein>
    <submittedName>
        <fullName evidence="2">Membrane protein</fullName>
    </submittedName>
</protein>
<evidence type="ECO:0000313" key="2">
    <source>
        <dbReference type="EMBL" id="OAQ14841.1"/>
    </source>
</evidence>
<keyword evidence="1" id="KW-0472">Membrane</keyword>
<sequence length="91" mass="10933">MGYFLFGYFIWINSLAWYLMYTDKRKAMKNAWRVPESHLLVFALVGGFIGIYLGMKYNRHKTKHWQFHVAVIFSAFLWLLAIPAFYLYLQV</sequence>
<dbReference type="RefSeq" id="WP_015432655.1">
    <property type="nucleotide sequence ID" value="NZ_JACI01000002.1"/>
</dbReference>
<dbReference type="Pfam" id="PF06961">
    <property type="entry name" value="DUF1294"/>
    <property type="match status" value="1"/>
</dbReference>
<keyword evidence="1" id="KW-0812">Transmembrane</keyword>
<dbReference type="Proteomes" id="UP000078358">
    <property type="component" value="Unassembled WGS sequence"/>
</dbReference>